<evidence type="ECO:0000259" key="7">
    <source>
        <dbReference type="PROSITE" id="PS50035"/>
    </source>
</evidence>
<protein>
    <recommendedName>
        <fullName evidence="3">phospholipase D</fullName>
        <ecNumber evidence="3">3.1.4.4</ecNumber>
    </recommendedName>
</protein>
<dbReference type="Pfam" id="PF13091">
    <property type="entry name" value="PLDc_2"/>
    <property type="match status" value="2"/>
</dbReference>
<dbReference type="EMBL" id="JF429404">
    <property type="protein sequence ID" value="AEQ20292.1"/>
    <property type="molecule type" value="Genomic_DNA"/>
</dbReference>
<dbReference type="PANTHER" id="PTHR43856:SF1">
    <property type="entry name" value="MITOCHONDRIAL CARDIOLIPIN HYDROLASE"/>
    <property type="match status" value="1"/>
</dbReference>
<evidence type="ECO:0000256" key="1">
    <source>
        <dbReference type="ARBA" id="ARBA00000798"/>
    </source>
</evidence>
<accession>G4WV40</accession>
<dbReference type="PROSITE" id="PS50035">
    <property type="entry name" value="PLD"/>
    <property type="match status" value="1"/>
</dbReference>
<feature type="domain" description="PLD phosphodiesterase" evidence="7">
    <location>
        <begin position="220"/>
        <end position="247"/>
    </location>
</feature>
<dbReference type="AlphaFoldDB" id="G4WV40"/>
<dbReference type="SUPFAM" id="SSF56024">
    <property type="entry name" value="Phospholipase D/nuclease"/>
    <property type="match status" value="2"/>
</dbReference>
<evidence type="ECO:0000256" key="2">
    <source>
        <dbReference type="ARBA" id="ARBA00008664"/>
    </source>
</evidence>
<dbReference type="InterPro" id="IPR051406">
    <property type="entry name" value="PLD_domain"/>
</dbReference>
<evidence type="ECO:0000256" key="6">
    <source>
        <dbReference type="ARBA" id="ARBA00023098"/>
    </source>
</evidence>
<dbReference type="GO" id="GO:0016042">
    <property type="term" value="P:lipid catabolic process"/>
    <property type="evidence" value="ECO:0007669"/>
    <property type="project" value="UniProtKB-KW"/>
</dbReference>
<evidence type="ECO:0000256" key="3">
    <source>
        <dbReference type="ARBA" id="ARBA00012027"/>
    </source>
</evidence>
<comment type="similarity">
    <text evidence="2">Belongs to the phospholipase D family.</text>
</comment>
<keyword evidence="4" id="KW-0378">Hydrolase</keyword>
<reference evidence="8" key="1">
    <citation type="journal article" date="2004" name="Appl. Environ. Microbiol.">
        <title>Long-chain N-acyltyrosine synthases from environmental DNA.</title>
        <authorList>
            <person name="Brady S.F."/>
            <person name="Chao C.J."/>
            <person name="Clardy J."/>
        </authorList>
    </citation>
    <scope>NUCLEOTIDE SEQUENCE</scope>
</reference>
<dbReference type="InterPro" id="IPR001736">
    <property type="entry name" value="PLipase_D/transphosphatidylase"/>
</dbReference>
<reference evidence="8" key="2">
    <citation type="journal article" date="2011" name="J. Bacteriol.">
        <title>Long-chain N-acyl amino acid synthases are linked to the putative PEP-CTERM/exosortase protein-sorting system in Gram-negative bacteria.</title>
        <authorList>
            <person name="Craig J.W."/>
            <person name="Cherry M.A."/>
            <person name="Brady S.F."/>
        </authorList>
    </citation>
    <scope>NUCLEOTIDE SEQUENCE</scope>
</reference>
<dbReference type="Gene3D" id="3.30.870.10">
    <property type="entry name" value="Endonuclease Chain A"/>
    <property type="match status" value="2"/>
</dbReference>
<dbReference type="EC" id="3.1.4.4" evidence="3"/>
<sequence>MKLWVLPDDGLAPLLKAIDGAQCTIDILIFRFDRKDVEAALTRAVGRGVAVRALVAHANKAGEDGLRQLEQRLLAAGVSVARTADDLVRYHGKLMIVDRRQLYLFAFNFTTLDTERTRSFGIVTSNRVLVQETVKLFEADTKRLPYTPRARSLVVSPANARKRLGAFIRDAKSEILIYDPAVSDPAMIRLLEERAKAGVTVRIIGRLARRSPKLEVHKLAKLRLHTRTIIRDGKHAFIGSQSLRAAELDARREVGVIFSDRRVVPSLMKVFREDWQLAEVTREQARTDEKAPAQKVAKKLAKVVAKELPPVAPVLEELIKQMGVEKTELDLTPGEVEASVKDAVKAAVKEVVQEAVESVAEGKKERESDAA</sequence>
<name>G4WV40_9BACT</name>
<dbReference type="PANTHER" id="PTHR43856">
    <property type="entry name" value="CARDIOLIPIN HYDROLASE"/>
    <property type="match status" value="1"/>
</dbReference>
<dbReference type="GO" id="GO:0004630">
    <property type="term" value="F:phospholipase D activity"/>
    <property type="evidence" value="ECO:0007669"/>
    <property type="project" value="UniProtKB-EC"/>
</dbReference>
<keyword evidence="6" id="KW-0443">Lipid metabolism</keyword>
<keyword evidence="5" id="KW-0442">Lipid degradation</keyword>
<proteinExistence type="inferred from homology"/>
<dbReference type="InterPro" id="IPR025202">
    <property type="entry name" value="PLD-like_dom"/>
</dbReference>
<dbReference type="GO" id="GO:0016891">
    <property type="term" value="F:RNA endonuclease activity producing 5'-phosphomonoesters, hydrolytic mechanism"/>
    <property type="evidence" value="ECO:0007669"/>
    <property type="project" value="TreeGrafter"/>
</dbReference>
<evidence type="ECO:0000313" key="8">
    <source>
        <dbReference type="EMBL" id="AEQ20292.1"/>
    </source>
</evidence>
<dbReference type="GO" id="GO:0006793">
    <property type="term" value="P:phosphorus metabolic process"/>
    <property type="evidence" value="ECO:0007669"/>
    <property type="project" value="UniProtKB-ARBA"/>
</dbReference>
<comment type="catalytic activity">
    <reaction evidence="1">
        <text>a 1,2-diacyl-sn-glycero-3-phosphocholine + H2O = a 1,2-diacyl-sn-glycero-3-phosphate + choline + H(+)</text>
        <dbReference type="Rhea" id="RHEA:14445"/>
        <dbReference type="ChEBI" id="CHEBI:15354"/>
        <dbReference type="ChEBI" id="CHEBI:15377"/>
        <dbReference type="ChEBI" id="CHEBI:15378"/>
        <dbReference type="ChEBI" id="CHEBI:57643"/>
        <dbReference type="ChEBI" id="CHEBI:58608"/>
        <dbReference type="EC" id="3.1.4.4"/>
    </reaction>
</comment>
<evidence type="ECO:0000256" key="4">
    <source>
        <dbReference type="ARBA" id="ARBA00022801"/>
    </source>
</evidence>
<evidence type="ECO:0000256" key="5">
    <source>
        <dbReference type="ARBA" id="ARBA00022963"/>
    </source>
</evidence>
<organism evidence="8">
    <name type="scientific">uncultured bacterium CSLG7</name>
    <dbReference type="NCBI Taxonomy" id="1091577"/>
    <lineage>
        <taxon>Bacteria</taxon>
        <taxon>environmental samples</taxon>
    </lineage>
</organism>